<accession>A0AAN6FDT6</accession>
<feature type="transmembrane region" description="Helical" evidence="2">
    <location>
        <begin position="220"/>
        <end position="243"/>
    </location>
</feature>
<evidence type="ECO:0000256" key="1">
    <source>
        <dbReference type="SAM" id="MobiDB-lite"/>
    </source>
</evidence>
<evidence type="ECO:0000313" key="4">
    <source>
        <dbReference type="Proteomes" id="UP001168146"/>
    </source>
</evidence>
<dbReference type="EMBL" id="JASUXU010000051">
    <property type="protein sequence ID" value="KAK0315298.1"/>
    <property type="molecule type" value="Genomic_DNA"/>
</dbReference>
<dbReference type="Proteomes" id="UP001168146">
    <property type="component" value="Unassembled WGS sequence"/>
</dbReference>
<feature type="region of interest" description="Disordered" evidence="1">
    <location>
        <begin position="119"/>
        <end position="204"/>
    </location>
</feature>
<keyword evidence="2" id="KW-1133">Transmembrane helix</keyword>
<feature type="compositionally biased region" description="Polar residues" evidence="1">
    <location>
        <begin position="119"/>
        <end position="154"/>
    </location>
</feature>
<evidence type="ECO:0000256" key="2">
    <source>
        <dbReference type="SAM" id="Phobius"/>
    </source>
</evidence>
<comment type="caution">
    <text evidence="3">The sequence shown here is derived from an EMBL/GenBank/DDBJ whole genome shotgun (WGS) entry which is preliminary data.</text>
</comment>
<gene>
    <name evidence="3" type="ORF">LTR82_012625</name>
</gene>
<organism evidence="3 4">
    <name type="scientific">Friedmanniomyces endolithicus</name>
    <dbReference type="NCBI Taxonomy" id="329885"/>
    <lineage>
        <taxon>Eukaryota</taxon>
        <taxon>Fungi</taxon>
        <taxon>Dikarya</taxon>
        <taxon>Ascomycota</taxon>
        <taxon>Pezizomycotina</taxon>
        <taxon>Dothideomycetes</taxon>
        <taxon>Dothideomycetidae</taxon>
        <taxon>Mycosphaerellales</taxon>
        <taxon>Teratosphaeriaceae</taxon>
        <taxon>Friedmanniomyces</taxon>
    </lineage>
</organism>
<name>A0AAN6FDT6_9PEZI</name>
<evidence type="ECO:0000313" key="3">
    <source>
        <dbReference type="EMBL" id="KAK0315298.1"/>
    </source>
</evidence>
<keyword evidence="2" id="KW-0472">Membrane</keyword>
<protein>
    <submittedName>
        <fullName evidence="3">Uncharacterized protein</fullName>
    </submittedName>
</protein>
<keyword evidence="2" id="KW-0812">Transmembrane</keyword>
<feature type="compositionally biased region" description="Low complexity" evidence="1">
    <location>
        <begin position="155"/>
        <end position="173"/>
    </location>
</feature>
<feature type="compositionally biased region" description="Polar residues" evidence="1">
    <location>
        <begin position="174"/>
        <end position="204"/>
    </location>
</feature>
<proteinExistence type="predicted"/>
<reference evidence="3" key="1">
    <citation type="submission" date="2021-12" db="EMBL/GenBank/DDBJ databases">
        <title>Black yeast isolated from Biological Soil Crust.</title>
        <authorList>
            <person name="Kurbessoian T."/>
        </authorList>
    </citation>
    <scope>NUCLEOTIDE SEQUENCE</scope>
    <source>
        <strain evidence="3">CCFEE 5208</strain>
    </source>
</reference>
<dbReference type="AlphaFoldDB" id="A0AAN6FDT6"/>
<sequence length="540" mass="56586">MADTTITAEANDIIYTGANIASLTSGHSGTYTLSSGFTLYVPFTNATAGLVDVSSLVGRLDPQTTTTRYFPVYSAIDGSFDSTPIKTPAVNVSAGVVIWVPVTSSLATLVDVRTLISSLSTSQPASPNTPPGRSSAVSSQVVSTGASTSAQSVASGDTSGTTTSTSQTSISSSNLNTPVGSNGATETNPTASTPTSSQNLASTSTPAIGATVPETTFKGAVAGGVIGGLIIGLLIGAVIWGLCFRGRPGPMAATTPSTRDPRDRKPLPAVVAKEKGAREFEGAAVAPAWRKHLPQEKDDHAIIREFKSMFVQIQLHVEGFYGPEVGKVSKRTVEPIERLAPGHLPGLLLHTKDAVPILEAILARWIVQRISLRSDAKESLLPIEFASIPEQNKWHMEADGRENGLAAESRNGFSQAFAEWRVLTGFLLPNPAPIHDGTVGVEANIARAASALTKAFAPWELPGKSNGDRTGSLRVILQLASKAGILLFTQPSTFMFEWSSRAGAQGNSLIVTPALLRRLDASGKPLRSAQVLIEPRVSSI</sequence>